<evidence type="ECO:0000256" key="4">
    <source>
        <dbReference type="ARBA" id="ARBA00022692"/>
    </source>
</evidence>
<keyword evidence="6 7" id="KW-0472">Membrane</keyword>
<keyword evidence="4 9" id="KW-0812">Transmembrane</keyword>
<keyword evidence="5 9" id="KW-1133">Transmembrane helix</keyword>
<dbReference type="GO" id="GO:0005886">
    <property type="term" value="C:plasma membrane"/>
    <property type="evidence" value="ECO:0007669"/>
    <property type="project" value="UniProtKB-SubCell"/>
</dbReference>
<dbReference type="Gene3D" id="3.30.1330.60">
    <property type="entry name" value="OmpA-like domain"/>
    <property type="match status" value="1"/>
</dbReference>
<dbReference type="EMBL" id="SMFP01000004">
    <property type="protein sequence ID" value="TDE38870.1"/>
    <property type="molecule type" value="Genomic_DNA"/>
</dbReference>
<dbReference type="PROSITE" id="PS51123">
    <property type="entry name" value="OMPA_2"/>
    <property type="match status" value="1"/>
</dbReference>
<dbReference type="SUPFAM" id="SSF103088">
    <property type="entry name" value="OmpA-like"/>
    <property type="match status" value="1"/>
</dbReference>
<feature type="transmembrane region" description="Helical" evidence="9">
    <location>
        <begin position="28"/>
        <end position="47"/>
    </location>
</feature>
<dbReference type="OrthoDB" id="7170686at2"/>
<proteinExistence type="inferred from homology"/>
<evidence type="ECO:0000256" key="2">
    <source>
        <dbReference type="ARBA" id="ARBA00008914"/>
    </source>
</evidence>
<evidence type="ECO:0000256" key="6">
    <source>
        <dbReference type="ARBA" id="ARBA00023136"/>
    </source>
</evidence>
<evidence type="ECO:0000313" key="12">
    <source>
        <dbReference type="Proteomes" id="UP000294662"/>
    </source>
</evidence>
<evidence type="ECO:0000313" key="11">
    <source>
        <dbReference type="EMBL" id="TDE38870.1"/>
    </source>
</evidence>
<dbReference type="AlphaFoldDB" id="A0A4R5EVM0"/>
<dbReference type="InterPro" id="IPR036737">
    <property type="entry name" value="OmpA-like_sf"/>
</dbReference>
<comment type="caution">
    <text evidence="11">The sequence shown here is derived from an EMBL/GenBank/DDBJ whole genome shotgun (WGS) entry which is preliminary data.</text>
</comment>
<dbReference type="Proteomes" id="UP000294662">
    <property type="component" value="Unassembled WGS sequence"/>
</dbReference>
<evidence type="ECO:0000256" key="1">
    <source>
        <dbReference type="ARBA" id="ARBA00004162"/>
    </source>
</evidence>
<dbReference type="Pfam" id="PF13677">
    <property type="entry name" value="MotB_plug"/>
    <property type="match status" value="1"/>
</dbReference>
<dbReference type="InterPro" id="IPR006665">
    <property type="entry name" value="OmpA-like"/>
</dbReference>
<sequence>MVATAKPTIIRKVEVTEQSGHHGGAWKVAYADFMTAMMAFFLLLWILSSSDEQKLRGIAEYFTNATMPNGSGLLDGATFGPPGTLNASRGAVVAQGADFGEEDDPSPAKWEVMDITPTADPDQTQPGTNEGLFDNPAGGAPSAVSPHELGTGPRGGTGAMPGSDALKQTAADTAMAKAVAATAAETQQLRAADSAQFDALQAELRQAIQENPDLRPLEQNVIFERTPAGLRIQVVDQQGQPMFNTGSAEMRGATLHLMEKLGDSLATMPNSLVISGHTDAVPFTNRDSYDNWDLSSDRANAMRRVLLQSGVAQSRITRVSGMADTDLLVPEDALDPSNRRITVLLEFREPGKAVPPAAPAREKPTGEAGASAADVITPKQPKAIEVAAPARQTDVVASAQPDRITQLDETVFENLRNALR</sequence>
<dbReference type="InterPro" id="IPR050330">
    <property type="entry name" value="Bact_OuterMem_StrucFunc"/>
</dbReference>
<dbReference type="PANTHER" id="PTHR30329">
    <property type="entry name" value="STATOR ELEMENT OF FLAGELLAR MOTOR COMPLEX"/>
    <property type="match status" value="1"/>
</dbReference>
<gene>
    <name evidence="11" type="ORF">E1B25_07555</name>
</gene>
<evidence type="ECO:0000256" key="3">
    <source>
        <dbReference type="ARBA" id="ARBA00022475"/>
    </source>
</evidence>
<comment type="similarity">
    <text evidence="2">Belongs to the MotB family.</text>
</comment>
<evidence type="ECO:0000256" key="7">
    <source>
        <dbReference type="PROSITE-ProRule" id="PRU00473"/>
    </source>
</evidence>
<reference evidence="11 12" key="1">
    <citation type="submission" date="2019-03" db="EMBL/GenBank/DDBJ databases">
        <authorList>
            <person name="Zhang S."/>
        </authorList>
    </citation>
    <scope>NUCLEOTIDE SEQUENCE [LARGE SCALE GENOMIC DNA]</scope>
    <source>
        <strain evidence="11 12">S4J41</strain>
    </source>
</reference>
<keyword evidence="12" id="KW-1185">Reference proteome</keyword>
<name>A0A4R5EVM0_9RHOB</name>
<protein>
    <submittedName>
        <fullName evidence="11">Chemotaxis protein MotB</fullName>
    </submittedName>
</protein>
<accession>A0A4R5EVM0</accession>
<comment type="subcellular location">
    <subcellularLocation>
        <location evidence="1">Cell membrane</location>
        <topology evidence="1">Single-pass membrane protein</topology>
    </subcellularLocation>
</comment>
<evidence type="ECO:0000256" key="5">
    <source>
        <dbReference type="ARBA" id="ARBA00022989"/>
    </source>
</evidence>
<feature type="domain" description="OmpA-like" evidence="10">
    <location>
        <begin position="230"/>
        <end position="349"/>
    </location>
</feature>
<evidence type="ECO:0000256" key="9">
    <source>
        <dbReference type="SAM" id="Phobius"/>
    </source>
</evidence>
<evidence type="ECO:0000259" key="10">
    <source>
        <dbReference type="PROSITE" id="PS51123"/>
    </source>
</evidence>
<dbReference type="RefSeq" id="WP_132828163.1">
    <property type="nucleotide sequence ID" value="NZ_SMFP01000004.1"/>
</dbReference>
<feature type="region of interest" description="Disordered" evidence="8">
    <location>
        <begin position="116"/>
        <end position="164"/>
    </location>
</feature>
<dbReference type="Pfam" id="PF00691">
    <property type="entry name" value="OmpA"/>
    <property type="match status" value="1"/>
</dbReference>
<organism evidence="11 12">
    <name type="scientific">Antarcticimicrobium sediminis</name>
    <dbReference type="NCBI Taxonomy" id="2546227"/>
    <lineage>
        <taxon>Bacteria</taxon>
        <taxon>Pseudomonadati</taxon>
        <taxon>Pseudomonadota</taxon>
        <taxon>Alphaproteobacteria</taxon>
        <taxon>Rhodobacterales</taxon>
        <taxon>Paracoccaceae</taxon>
        <taxon>Antarcticimicrobium</taxon>
    </lineage>
</organism>
<dbReference type="PANTHER" id="PTHR30329:SF21">
    <property type="entry name" value="LIPOPROTEIN YIAD-RELATED"/>
    <property type="match status" value="1"/>
</dbReference>
<feature type="region of interest" description="Disordered" evidence="8">
    <location>
        <begin position="353"/>
        <end position="377"/>
    </location>
</feature>
<dbReference type="InterPro" id="IPR025713">
    <property type="entry name" value="MotB-like_N_dom"/>
</dbReference>
<keyword evidence="3" id="KW-1003">Cell membrane</keyword>
<dbReference type="CDD" id="cd07185">
    <property type="entry name" value="OmpA_C-like"/>
    <property type="match status" value="1"/>
</dbReference>
<evidence type="ECO:0000256" key="8">
    <source>
        <dbReference type="SAM" id="MobiDB-lite"/>
    </source>
</evidence>